<organism evidence="2 3">
    <name type="scientific">Pseudo-nitzschia multistriata</name>
    <dbReference type="NCBI Taxonomy" id="183589"/>
    <lineage>
        <taxon>Eukaryota</taxon>
        <taxon>Sar</taxon>
        <taxon>Stramenopiles</taxon>
        <taxon>Ochrophyta</taxon>
        <taxon>Bacillariophyta</taxon>
        <taxon>Bacillariophyceae</taxon>
        <taxon>Bacillariophycidae</taxon>
        <taxon>Bacillariales</taxon>
        <taxon>Bacillariaceae</taxon>
        <taxon>Pseudo-nitzschia</taxon>
    </lineage>
</organism>
<dbReference type="AlphaFoldDB" id="A0A448Z9D4"/>
<dbReference type="OrthoDB" id="43417at2759"/>
<dbReference type="EMBL" id="CAACVS010000181">
    <property type="protein sequence ID" value="VEU38672.1"/>
    <property type="molecule type" value="Genomic_DNA"/>
</dbReference>
<dbReference type="Proteomes" id="UP000291116">
    <property type="component" value="Unassembled WGS sequence"/>
</dbReference>
<evidence type="ECO:0000256" key="1">
    <source>
        <dbReference type="SAM" id="SignalP"/>
    </source>
</evidence>
<feature type="chain" id="PRO_5019405497" evidence="1">
    <location>
        <begin position="25"/>
        <end position="167"/>
    </location>
</feature>
<protein>
    <submittedName>
        <fullName evidence="2">Uncharacterized protein</fullName>
    </submittedName>
</protein>
<accession>A0A448Z9D4</accession>
<keyword evidence="3" id="KW-1185">Reference proteome</keyword>
<sequence>MKNQSLSLALLATLTSFLVGRVVSVDVDYEALNAAAEKNPAFRRSLENRHRRSLQNKDKPAFDFFDPDEDTCDNSKNPTEDRALLSACDFSRFPTCGDNEEICYNRKPSRDHFHRDNHQHKFYIQYDRVFCYPDSWGGCSSCTPGRYCKSEKRCILEEVGYPCQEWF</sequence>
<keyword evidence="1" id="KW-0732">Signal</keyword>
<name>A0A448Z9D4_9STRA</name>
<proteinExistence type="predicted"/>
<gene>
    <name evidence="2" type="ORF">PSNMU_V1.4_AUG-EV-PASAV3_0055120</name>
</gene>
<reference evidence="2 3" key="1">
    <citation type="submission" date="2019-01" db="EMBL/GenBank/DDBJ databases">
        <authorList>
            <person name="Ferrante I. M."/>
        </authorList>
    </citation>
    <scope>NUCLEOTIDE SEQUENCE [LARGE SCALE GENOMIC DNA]</scope>
    <source>
        <strain evidence="2 3">B856</strain>
    </source>
</reference>
<evidence type="ECO:0000313" key="3">
    <source>
        <dbReference type="Proteomes" id="UP000291116"/>
    </source>
</evidence>
<feature type="signal peptide" evidence="1">
    <location>
        <begin position="1"/>
        <end position="24"/>
    </location>
</feature>
<evidence type="ECO:0000313" key="2">
    <source>
        <dbReference type="EMBL" id="VEU38672.1"/>
    </source>
</evidence>